<dbReference type="AlphaFoldDB" id="A0A1H3DG16"/>
<organism evidence="1 2">
    <name type="scientific">Halobellus clavatus</name>
    <dbReference type="NCBI Taxonomy" id="660517"/>
    <lineage>
        <taxon>Archaea</taxon>
        <taxon>Methanobacteriati</taxon>
        <taxon>Methanobacteriota</taxon>
        <taxon>Stenosarchaea group</taxon>
        <taxon>Halobacteria</taxon>
        <taxon>Halobacteriales</taxon>
        <taxon>Haloferacaceae</taxon>
        <taxon>Halobellus</taxon>
    </lineage>
</organism>
<dbReference type="Proteomes" id="UP000199170">
    <property type="component" value="Unassembled WGS sequence"/>
</dbReference>
<proteinExistence type="predicted"/>
<dbReference type="RefSeq" id="WP_089764863.1">
    <property type="nucleotide sequence ID" value="NZ_FNPB01000001.1"/>
</dbReference>
<gene>
    <name evidence="1" type="ORF">SAMN04487946_101551</name>
</gene>
<evidence type="ECO:0000313" key="1">
    <source>
        <dbReference type="EMBL" id="SDX65297.1"/>
    </source>
</evidence>
<evidence type="ECO:0008006" key="3">
    <source>
        <dbReference type="Google" id="ProtNLM"/>
    </source>
</evidence>
<dbReference type="OrthoDB" id="312988at2157"/>
<dbReference type="EMBL" id="FNPB01000001">
    <property type="protein sequence ID" value="SDX65297.1"/>
    <property type="molecule type" value="Genomic_DNA"/>
</dbReference>
<reference evidence="2" key="1">
    <citation type="submission" date="2016-10" db="EMBL/GenBank/DDBJ databases">
        <authorList>
            <person name="Varghese N."/>
            <person name="Submissions S."/>
        </authorList>
    </citation>
    <scope>NUCLEOTIDE SEQUENCE [LARGE SCALE GENOMIC DNA]</scope>
    <source>
        <strain evidence="2">CGMCC 1.10118</strain>
    </source>
</reference>
<dbReference type="InterPro" id="IPR055538">
    <property type="entry name" value="DUF7114"/>
</dbReference>
<name>A0A1H3DG16_9EURY</name>
<accession>A0A1H3DG16</accession>
<protein>
    <recommendedName>
        <fullName evidence="3">Polyprenyl synthetase</fullName>
    </recommendedName>
</protein>
<dbReference type="Pfam" id="PF23426">
    <property type="entry name" value="DUF7114"/>
    <property type="match status" value="1"/>
</dbReference>
<evidence type="ECO:0000313" key="2">
    <source>
        <dbReference type="Proteomes" id="UP000199170"/>
    </source>
</evidence>
<keyword evidence="2" id="KW-1185">Reference proteome</keyword>
<sequence length="232" mass="24591">MDDAVRVRDAAREAVDDIHPNRLREVLGDRLADAPMTPAVLALVSARAPETGVDTDADGLAERAAGVQLIYEGLRLTRSLSHDEPWLRTQGGDADGDIDADLDILAADVLVSRGFYLLARTDAADRAVEVVRSFGRDQTLRRGEGADRETLDRNLEADVFVLAVVAGMTAVGETPPARLLEYAAELGRESDADGQLQPAEVALSEATTERIASLSALGGGSDDRVPSSATDS</sequence>